<dbReference type="SUPFAM" id="SSF57889">
    <property type="entry name" value="Cysteine-rich domain"/>
    <property type="match status" value="2"/>
</dbReference>
<keyword evidence="2" id="KW-0677">Repeat</keyword>
<dbReference type="PANTHER" id="PTHR46288">
    <property type="entry name" value="PHORBOL-ESTER/DAG-TYPE DOMAIN-CONTAINING PROTEIN"/>
    <property type="match status" value="1"/>
</dbReference>
<evidence type="ECO:0000256" key="4">
    <source>
        <dbReference type="ARBA" id="ARBA00022833"/>
    </source>
</evidence>
<gene>
    <name evidence="7" type="primary">LOC115756915</name>
</gene>
<dbReference type="PROSITE" id="PS01359">
    <property type="entry name" value="ZF_PHD_1"/>
    <property type="match status" value="1"/>
</dbReference>
<proteinExistence type="predicted"/>
<dbReference type="RefSeq" id="XP_048135038.1">
    <property type="nucleotide sequence ID" value="XM_048279081.1"/>
</dbReference>
<evidence type="ECO:0000313" key="6">
    <source>
        <dbReference type="Proteomes" id="UP000827889"/>
    </source>
</evidence>
<evidence type="ECO:0000256" key="1">
    <source>
        <dbReference type="ARBA" id="ARBA00022723"/>
    </source>
</evidence>
<dbReference type="Proteomes" id="UP000827889">
    <property type="component" value="Chromosome 5"/>
</dbReference>
<dbReference type="InterPro" id="IPR019786">
    <property type="entry name" value="Zinc_finger_PHD-type_CS"/>
</dbReference>
<keyword evidence="4" id="KW-0862">Zinc</keyword>
<dbReference type="InterPro" id="IPR004146">
    <property type="entry name" value="DC1"/>
</dbReference>
<sequence length="256" mass="29633">MEDEDSDPCYDESLDYSHDHALIERNVKKGMYVRCCKCHGPVEGSVLGCKECNGYFWHKKCLEELPREIRHPYHPEHCLVLQESDYGGKVCTVCRPFIRGSYFSCNDCEFYLDAYCASLYSAPEYAGRMFRNGSHLFALRKLERGSQTTGECCDRLMAEPYIFHCVEPNCMLRLHLSCPPFSFPDTVAHRRHLHPLNLDTSLVEEEEDPNDEYYCDSCESQRTSNRPVYCCRECIPNFVAHVCCVAYEVCSLLTFQ</sequence>
<keyword evidence="3" id="KW-0863">Zinc-finger</keyword>
<feature type="domain" description="DC1" evidence="5">
    <location>
        <begin position="72"/>
        <end position="117"/>
    </location>
</feature>
<evidence type="ECO:0000256" key="3">
    <source>
        <dbReference type="ARBA" id="ARBA00022771"/>
    </source>
</evidence>
<reference evidence="7" key="1">
    <citation type="submission" date="2025-08" db="UniProtKB">
        <authorList>
            <consortium name="RefSeq"/>
        </authorList>
    </citation>
    <scope>IDENTIFICATION</scope>
    <source>
        <tissue evidence="7">Leaf</tissue>
    </source>
</reference>
<dbReference type="Pfam" id="PF03107">
    <property type="entry name" value="C1_2"/>
    <property type="match status" value="2"/>
</dbReference>
<dbReference type="GeneID" id="115756915"/>
<name>A0ABM3HEK6_9MYRT</name>
<evidence type="ECO:0000256" key="2">
    <source>
        <dbReference type="ARBA" id="ARBA00022737"/>
    </source>
</evidence>
<feature type="domain" description="DC1" evidence="5">
    <location>
        <begin position="191"/>
        <end position="245"/>
    </location>
</feature>
<dbReference type="PANTHER" id="PTHR46288:SF27">
    <property type="entry name" value="CYSTEINE_HISTIDINE-RICH C1 DOMAIN FAMILY PROTEIN"/>
    <property type="match status" value="1"/>
</dbReference>
<keyword evidence="1" id="KW-0479">Metal-binding</keyword>
<keyword evidence="6" id="KW-1185">Reference proteome</keyword>
<dbReference type="InterPro" id="IPR046349">
    <property type="entry name" value="C1-like_sf"/>
</dbReference>
<evidence type="ECO:0000313" key="7">
    <source>
        <dbReference type="RefSeq" id="XP_048135038.1"/>
    </source>
</evidence>
<accession>A0ABM3HEK6</accession>
<protein>
    <submittedName>
        <fullName evidence="7">Uncharacterized protein LOC115756915</fullName>
    </submittedName>
</protein>
<evidence type="ECO:0000259" key="5">
    <source>
        <dbReference type="Pfam" id="PF03107"/>
    </source>
</evidence>
<organism evidence="6 7">
    <name type="scientific">Rhodamnia argentea</name>
    <dbReference type="NCBI Taxonomy" id="178133"/>
    <lineage>
        <taxon>Eukaryota</taxon>
        <taxon>Viridiplantae</taxon>
        <taxon>Streptophyta</taxon>
        <taxon>Embryophyta</taxon>
        <taxon>Tracheophyta</taxon>
        <taxon>Spermatophyta</taxon>
        <taxon>Magnoliopsida</taxon>
        <taxon>eudicotyledons</taxon>
        <taxon>Gunneridae</taxon>
        <taxon>Pentapetalae</taxon>
        <taxon>rosids</taxon>
        <taxon>malvids</taxon>
        <taxon>Myrtales</taxon>
        <taxon>Myrtaceae</taxon>
        <taxon>Myrtoideae</taxon>
        <taxon>Myrteae</taxon>
        <taxon>Australasian group</taxon>
        <taxon>Rhodamnia</taxon>
    </lineage>
</organism>